<dbReference type="EMBL" id="CP125942">
    <property type="protein sequence ID" value="XAO44482.1"/>
    <property type="molecule type" value="Genomic_DNA"/>
</dbReference>
<dbReference type="NCBIfam" id="TIGR01167">
    <property type="entry name" value="LPXTG_anchor"/>
    <property type="match status" value="1"/>
</dbReference>
<dbReference type="PANTHER" id="PTHR46928">
    <property type="entry name" value="MESENCHYME-SPECIFIC CELL SURFACE GLYCOPROTEIN"/>
    <property type="match status" value="1"/>
</dbReference>
<feature type="compositionally biased region" description="Low complexity" evidence="1">
    <location>
        <begin position="756"/>
        <end position="770"/>
    </location>
</feature>
<dbReference type="Pfam" id="PF22494">
    <property type="entry name" value="choice_anch_I"/>
    <property type="match status" value="1"/>
</dbReference>
<feature type="region of interest" description="Disordered" evidence="1">
    <location>
        <begin position="196"/>
        <end position="217"/>
    </location>
</feature>
<dbReference type="PANTHER" id="PTHR46928:SF1">
    <property type="entry name" value="MESENCHYME-SPECIFIC CELL SURFACE GLYCOPROTEIN"/>
    <property type="match status" value="1"/>
</dbReference>
<organism evidence="6 7">
    <name type="scientific">Glutamicibacter ectropisis</name>
    <dbReference type="NCBI Taxonomy" id="3046593"/>
    <lineage>
        <taxon>Bacteria</taxon>
        <taxon>Bacillati</taxon>
        <taxon>Actinomycetota</taxon>
        <taxon>Actinomycetes</taxon>
        <taxon>Micrococcales</taxon>
        <taxon>Micrococcaceae</taxon>
        <taxon>Glutamicibacter</taxon>
    </lineage>
</organism>
<keyword evidence="3" id="KW-0732">Signal</keyword>
<dbReference type="InterPro" id="IPR011048">
    <property type="entry name" value="Haem_d1_sf"/>
</dbReference>
<accession>A0AAU6WAE0</accession>
<keyword evidence="7" id="KW-1185">Reference proteome</keyword>
<feature type="compositionally biased region" description="Acidic residues" evidence="1">
    <location>
        <begin position="816"/>
        <end position="828"/>
    </location>
</feature>
<dbReference type="InterPro" id="IPR052956">
    <property type="entry name" value="Mesenchyme-surface_protein"/>
</dbReference>
<feature type="chain" id="PRO_5043481592" evidence="3">
    <location>
        <begin position="28"/>
        <end position="863"/>
    </location>
</feature>
<feature type="compositionally biased region" description="Acidic residues" evidence="1">
    <location>
        <begin position="771"/>
        <end position="785"/>
    </location>
</feature>
<gene>
    <name evidence="6" type="ORF">QMQ05_08785</name>
</gene>
<feature type="transmembrane region" description="Helical" evidence="2">
    <location>
        <begin position="838"/>
        <end position="856"/>
    </location>
</feature>
<proteinExistence type="predicted"/>
<dbReference type="Pfam" id="PF13449">
    <property type="entry name" value="Phytase-like"/>
    <property type="match status" value="1"/>
</dbReference>
<dbReference type="InterPro" id="IPR027372">
    <property type="entry name" value="Phytase-like_dom"/>
</dbReference>
<evidence type="ECO:0000313" key="6">
    <source>
        <dbReference type="EMBL" id="XAO44482.1"/>
    </source>
</evidence>
<dbReference type="Proteomes" id="UP001486888">
    <property type="component" value="Chromosome"/>
</dbReference>
<feature type="region of interest" description="Disordered" evidence="1">
    <location>
        <begin position="745"/>
        <end position="833"/>
    </location>
</feature>
<sequence>MHRTAGRSIGIVTAAVLAVSISSSANADNSEFFERVATYPVYQNHPDGVEATTAAEISTVSEDGNTLIYSDALSRSVGFVDISDPSNPKGLGLLALHQLGSAEDEPTSVAAYGEYVFVVVNTSASYSDPSGRVDVVRIADRSLVRSFELPGQPDSIAISKDGAYAGIAIENERDEDAGDGGLPQTPAGSVAILDLNGENPEGWGVREVPLTSGTREDPKALPLLEEAGLDTPQDPEPEYVSINSKNQLAVTLQENNGMVLIDLPSGNITSAFSTGSVDLEGVDTTDDGKLDTDGSLKDVPREPDAVAWLQDRYLATANEGDWKGGSRGFSIFDSETGKVVWDSGNSLEHLALGQGLFPEHRADKKGVEPEGLAIAEFNGVDYGFVASERANFVAVYDLSNPESPRYLQTLPTTNGPEGILPIPERGLLAVASETDEDDVRSAVSLYSFGAEESQFPQLQSNADSLVPFGALSGLSANPQDSNKLYAVSDNAYEPQIYDITLGTPATIERSIPVTGASTDLDLEGIAARGEGGFWAAHEGASGAENMLVRIDSSGAVVEEVSLPEDVVGTLGKQGLEGVTVRGSGDDEQVIFTLQREAPDESFVRLGKYLPATGEFTWYGYELDEAVEGAWNGLSEITALLDGSYAVIERDNQVGPAAKHKAIYQIELPEETAQSDDSGVTMLSKKLAVDVLPVLQATHGWTQEKLEGLAVAGDEVYVVTDNDAVDEATGETVFANLGEVSQVFELDSTEPSPTPEPSESSEPTATPTQQENDPEPEPENTEDDQDPQGTEQPEQSQPAPTPEAENQDSDSNGSNNSDEEKDAQTDPDESLANTGANSMWLIPVGLVLALLGAAAAVKSRRTKS</sequence>
<keyword evidence="2" id="KW-0472">Membrane</keyword>
<evidence type="ECO:0000259" key="4">
    <source>
        <dbReference type="Pfam" id="PF13449"/>
    </source>
</evidence>
<feature type="signal peptide" evidence="3">
    <location>
        <begin position="1"/>
        <end position="27"/>
    </location>
</feature>
<dbReference type="InterPro" id="IPR055188">
    <property type="entry name" value="Choice_anch_I"/>
</dbReference>
<evidence type="ECO:0000256" key="3">
    <source>
        <dbReference type="SAM" id="SignalP"/>
    </source>
</evidence>
<dbReference type="SUPFAM" id="SSF51004">
    <property type="entry name" value="C-terminal (heme d1) domain of cytochrome cd1-nitrite reductase"/>
    <property type="match status" value="1"/>
</dbReference>
<name>A0AAU6WAE0_9MICC</name>
<dbReference type="InterPro" id="IPR015943">
    <property type="entry name" value="WD40/YVTN_repeat-like_dom_sf"/>
</dbReference>
<evidence type="ECO:0000313" key="7">
    <source>
        <dbReference type="Proteomes" id="UP001486888"/>
    </source>
</evidence>
<evidence type="ECO:0000256" key="1">
    <source>
        <dbReference type="SAM" id="MobiDB-lite"/>
    </source>
</evidence>
<dbReference type="SUPFAM" id="SSF50969">
    <property type="entry name" value="YVTN repeat-like/Quinoprotein amine dehydrogenase"/>
    <property type="match status" value="1"/>
</dbReference>
<feature type="domain" description="Phytase-like" evidence="4">
    <location>
        <begin position="467"/>
        <end position="722"/>
    </location>
</feature>
<dbReference type="KEGG" id="gey:QMQ05_08785"/>
<dbReference type="InterPro" id="IPR011044">
    <property type="entry name" value="Quino_amine_DH_bsu"/>
</dbReference>
<reference evidence="6 7" key="1">
    <citation type="submission" date="2023-05" db="EMBL/GenBank/DDBJ databases">
        <title>Glutamicibacter sp. B1, complete genome.</title>
        <authorList>
            <person name="Long Y.H."/>
            <person name="Fang T."/>
            <person name="Li X.Y."/>
        </authorList>
    </citation>
    <scope>NUCLEOTIDE SEQUENCE [LARGE SCALE GENOMIC DNA]</scope>
    <source>
        <strain evidence="6 7">B1</strain>
    </source>
</reference>
<feature type="domain" description="Choice-of-anchor I" evidence="5">
    <location>
        <begin position="324"/>
        <end position="407"/>
    </location>
</feature>
<keyword evidence="2" id="KW-1133">Transmembrane helix</keyword>
<evidence type="ECO:0000259" key="5">
    <source>
        <dbReference type="Pfam" id="PF22494"/>
    </source>
</evidence>
<dbReference type="AlphaFoldDB" id="A0AAU6WAE0"/>
<feature type="compositionally biased region" description="Polar residues" evidence="1">
    <location>
        <begin position="788"/>
        <end position="797"/>
    </location>
</feature>
<protein>
    <submittedName>
        <fullName evidence="6">Esterase-like activity of phytase family protein</fullName>
    </submittedName>
</protein>
<evidence type="ECO:0000256" key="2">
    <source>
        <dbReference type="SAM" id="Phobius"/>
    </source>
</evidence>
<keyword evidence="2" id="KW-0812">Transmembrane</keyword>
<dbReference type="Gene3D" id="2.130.10.10">
    <property type="entry name" value="YVTN repeat-like/Quinoprotein amine dehydrogenase"/>
    <property type="match status" value="2"/>
</dbReference>